<dbReference type="CDD" id="cd01994">
    <property type="entry name" value="AANH_PF0828-like"/>
    <property type="match status" value="1"/>
</dbReference>
<dbReference type="InterPro" id="IPR030662">
    <property type="entry name" value="DPH6/MJ0570"/>
</dbReference>
<dbReference type="NCBIfam" id="TIGR00290">
    <property type="entry name" value="MJ0570_dom"/>
    <property type="match status" value="1"/>
</dbReference>
<proteinExistence type="predicted"/>
<reference evidence="8 10" key="2">
    <citation type="submission" date="2023-02" db="EMBL/GenBank/DDBJ databases">
        <title>Encephalitozoon hellem ATCC 50451 complete genome.</title>
        <authorList>
            <person name="Mascarenhas dos Santos A.C."/>
            <person name="Julian A.T."/>
            <person name="Pombert J.-F."/>
        </authorList>
    </citation>
    <scope>NUCLEOTIDE SEQUENCE [LARGE SCALE GENOMIC DNA]</scope>
    <source>
        <strain evidence="8 10">ATCC 50451</strain>
    </source>
</reference>
<evidence type="ECO:0000256" key="2">
    <source>
        <dbReference type="ARBA" id="ARBA00018426"/>
    </source>
</evidence>
<dbReference type="GO" id="GO:0017178">
    <property type="term" value="F:diphthine-ammonia ligase activity"/>
    <property type="evidence" value="ECO:0007669"/>
    <property type="project" value="UniProtKB-EC"/>
</dbReference>
<reference evidence="7" key="1">
    <citation type="submission" date="2021-05" db="EMBL/GenBank/DDBJ databases">
        <title>Encephalitozoon hellem ATCC 50604 Complete Genome.</title>
        <authorList>
            <person name="Mascarenhas dos Santos A.C."/>
            <person name="Julian A.T."/>
            <person name="Pombert J.-F."/>
        </authorList>
    </citation>
    <scope>NUCLEOTIDE SEQUENCE</scope>
    <source>
        <strain evidence="7">ATCC 50604</strain>
    </source>
</reference>
<evidence type="ECO:0000259" key="6">
    <source>
        <dbReference type="Pfam" id="PF01902"/>
    </source>
</evidence>
<keyword evidence="10" id="KW-1185">Reference proteome</keyword>
<evidence type="ECO:0000256" key="5">
    <source>
        <dbReference type="ARBA" id="ARBA00048108"/>
    </source>
</evidence>
<dbReference type="InterPro" id="IPR002761">
    <property type="entry name" value="Diphthami_syn_dom"/>
</dbReference>
<dbReference type="EMBL" id="CP075154">
    <property type="protein sequence ID" value="UTX43858.1"/>
    <property type="molecule type" value="Genomic_DNA"/>
</dbReference>
<dbReference type="FunFam" id="3.40.50.620:FF:000145">
    <property type="entry name" value="ATP-binding domain containing protein"/>
    <property type="match status" value="1"/>
</dbReference>
<evidence type="ECO:0000256" key="4">
    <source>
        <dbReference type="ARBA" id="ARBA00031552"/>
    </source>
</evidence>
<feature type="domain" description="Diphthamide synthase" evidence="6">
    <location>
        <begin position="1"/>
        <end position="221"/>
    </location>
</feature>
<dbReference type="AlphaFoldDB" id="A0A9Q9CBH8"/>
<dbReference type="EC" id="6.3.1.14" evidence="1"/>
<evidence type="ECO:0000256" key="1">
    <source>
        <dbReference type="ARBA" id="ARBA00012089"/>
    </source>
</evidence>
<evidence type="ECO:0000313" key="7">
    <source>
        <dbReference type="EMBL" id="UTX43858.1"/>
    </source>
</evidence>
<dbReference type="EMBL" id="CP119069">
    <property type="protein sequence ID" value="WEL39336.1"/>
    <property type="molecule type" value="Genomic_DNA"/>
</dbReference>
<evidence type="ECO:0000313" key="9">
    <source>
        <dbReference type="Proteomes" id="UP001059546"/>
    </source>
</evidence>
<accession>A0A9Q9CBH8</accession>
<dbReference type="Proteomes" id="UP001059546">
    <property type="component" value="Chromosome VIII"/>
</dbReference>
<comment type="catalytic activity">
    <reaction evidence="5">
        <text>diphthine-[translation elongation factor 2] + NH4(+) + ATP = diphthamide-[translation elongation factor 2] + AMP + diphosphate + H(+)</text>
        <dbReference type="Rhea" id="RHEA:19753"/>
        <dbReference type="Rhea" id="RHEA-COMP:10172"/>
        <dbReference type="Rhea" id="RHEA-COMP:10174"/>
        <dbReference type="ChEBI" id="CHEBI:15378"/>
        <dbReference type="ChEBI" id="CHEBI:16692"/>
        <dbReference type="ChEBI" id="CHEBI:28938"/>
        <dbReference type="ChEBI" id="CHEBI:30616"/>
        <dbReference type="ChEBI" id="CHEBI:33019"/>
        <dbReference type="ChEBI" id="CHEBI:82696"/>
        <dbReference type="ChEBI" id="CHEBI:456215"/>
        <dbReference type="EC" id="6.3.1.14"/>
    </reaction>
</comment>
<evidence type="ECO:0000313" key="8">
    <source>
        <dbReference type="EMBL" id="WEL39336.1"/>
    </source>
</evidence>
<dbReference type="PANTHER" id="PTHR12196:SF2">
    <property type="entry name" value="DIPHTHINE--AMMONIA LIGASE"/>
    <property type="match status" value="1"/>
</dbReference>
<dbReference type="Gene3D" id="3.40.50.620">
    <property type="entry name" value="HUPs"/>
    <property type="match status" value="1"/>
</dbReference>
<sequence>MRYLALASGGKDSLYAMHCLGQEGHQAVGLLHMRCGDGYQDSFMYQTVGSEVIEMLGECLDIPVFIYHTRCRSINQSLEYNREEGDEVEDLHAAISHIKEKIEFEGVSSGAILSRYQKNRVENVCNRLSLECLSPLWEMDQKMLLTEMISCGMDARIVKVASSILGRECINMSLDRIFDCLNSAQEEVNFCGEGGEYETIVLDCPMFKKRISVDEYEVMSHPEEIGREGCVFYMRIVKTSLVEK</sequence>
<evidence type="ECO:0000313" key="10">
    <source>
        <dbReference type="Proteomes" id="UP001217963"/>
    </source>
</evidence>
<protein>
    <recommendedName>
        <fullName evidence="2">Diphthine--ammonia ligase</fullName>
        <ecNumber evidence="1">6.3.1.14</ecNumber>
    </recommendedName>
    <alternativeName>
        <fullName evidence="3">Diphthamide synthase</fullName>
    </alternativeName>
    <alternativeName>
        <fullName evidence="4">Diphthamide synthetase</fullName>
    </alternativeName>
</protein>
<dbReference type="PANTHER" id="PTHR12196">
    <property type="entry name" value="DOMAIN OF UNKNOWN FUNCTION 71 DUF71 -CONTAINING PROTEIN"/>
    <property type="match status" value="1"/>
</dbReference>
<name>A0A9Q9CBH8_ENCHE</name>
<dbReference type="OrthoDB" id="686384at2759"/>
<dbReference type="PIRSF" id="PIRSF039123">
    <property type="entry name" value="Diphthamide_synthase"/>
    <property type="match status" value="1"/>
</dbReference>
<dbReference type="Pfam" id="PF01902">
    <property type="entry name" value="Diphthami_syn_2"/>
    <property type="match status" value="1"/>
</dbReference>
<dbReference type="InterPro" id="IPR014729">
    <property type="entry name" value="Rossmann-like_a/b/a_fold"/>
</dbReference>
<organism evidence="7 9">
    <name type="scientific">Encephalitozoon hellem</name>
    <name type="common">Microsporidian parasite</name>
    <dbReference type="NCBI Taxonomy" id="27973"/>
    <lineage>
        <taxon>Eukaryota</taxon>
        <taxon>Fungi</taxon>
        <taxon>Fungi incertae sedis</taxon>
        <taxon>Microsporidia</taxon>
        <taxon>Unikaryonidae</taxon>
        <taxon>Encephalitozoon</taxon>
    </lineage>
</organism>
<dbReference type="GO" id="GO:0017183">
    <property type="term" value="P:protein histidyl modification to diphthamide"/>
    <property type="evidence" value="ECO:0007669"/>
    <property type="project" value="TreeGrafter"/>
</dbReference>
<gene>
    <name evidence="7" type="ORF">GPU96_08g16320</name>
    <name evidence="8" type="ORF">PFJ87_08g02020</name>
</gene>
<dbReference type="Proteomes" id="UP001217963">
    <property type="component" value="Chromosome VIII"/>
</dbReference>
<evidence type="ECO:0000256" key="3">
    <source>
        <dbReference type="ARBA" id="ARBA00029814"/>
    </source>
</evidence>
<dbReference type="Gene3D" id="3.90.1490.10">
    <property type="entry name" value="putative n-type atp pyrophosphatase, domain 2"/>
    <property type="match status" value="1"/>
</dbReference>
<dbReference type="SUPFAM" id="SSF52402">
    <property type="entry name" value="Adenine nucleotide alpha hydrolases-like"/>
    <property type="match status" value="1"/>
</dbReference>